<proteinExistence type="predicted"/>
<keyword evidence="2" id="KW-0255">Endonuclease</keyword>
<dbReference type="SUPFAM" id="SSF50199">
    <property type="entry name" value="Staphylococcal nuclease"/>
    <property type="match status" value="1"/>
</dbReference>
<comment type="caution">
    <text evidence="5">The sequence shown here is derived from an EMBL/GenBank/DDBJ whole genome shotgun (WGS) entry which is preliminary data.</text>
</comment>
<reference evidence="5" key="1">
    <citation type="journal article" date="2014" name="Int. J. Syst. Evol. Microbiol.">
        <title>Complete genome sequence of Corynebacterium casei LMG S-19264T (=DSM 44701T), isolated from a smear-ripened cheese.</title>
        <authorList>
            <consortium name="US DOE Joint Genome Institute (JGI-PGF)"/>
            <person name="Walter F."/>
            <person name="Albersmeier A."/>
            <person name="Kalinowski J."/>
            <person name="Ruckert C."/>
        </authorList>
    </citation>
    <scope>NUCLEOTIDE SEQUENCE</scope>
    <source>
        <strain evidence="5">NBRC 110071</strain>
    </source>
</reference>
<reference evidence="5" key="2">
    <citation type="submission" date="2023-01" db="EMBL/GenBank/DDBJ databases">
        <title>Draft genome sequence of Litoribrevibacter albus strain NBRC 110071.</title>
        <authorList>
            <person name="Sun Q."/>
            <person name="Mori K."/>
        </authorList>
    </citation>
    <scope>NUCLEOTIDE SEQUENCE</scope>
    <source>
        <strain evidence="5">NBRC 110071</strain>
    </source>
</reference>
<sequence>MVTVLDGDTLRLADEDVRLVGVNTPEMNYGKSKKPEPYAVESTQFVKTFVSENRVFLEKAGWDKYQRRLGQIWVALKGDLFLLSEYLLKNGYAFQVFESESRYVSCLRQAEIQARDAKKGVWGALEFWLNVDRGGFVLWSGRLNRVTKSKRYSWLSFSDQRVVRVPNQWFEQLGVKRDLQGEFLEVRGWAVRREKTRFEPYMLPLKSPQIFLEN</sequence>
<keyword evidence="3" id="KW-0378">Hydrolase</keyword>
<keyword evidence="1" id="KW-0540">Nuclease</keyword>
<evidence type="ECO:0000256" key="1">
    <source>
        <dbReference type="ARBA" id="ARBA00022722"/>
    </source>
</evidence>
<dbReference type="Pfam" id="PF00565">
    <property type="entry name" value="SNase"/>
    <property type="match status" value="1"/>
</dbReference>
<dbReference type="GO" id="GO:0016787">
    <property type="term" value="F:hydrolase activity"/>
    <property type="evidence" value="ECO:0007669"/>
    <property type="project" value="UniProtKB-KW"/>
</dbReference>
<dbReference type="AlphaFoldDB" id="A0AA37SFS6"/>
<dbReference type="Gene3D" id="2.40.50.90">
    <property type="match status" value="1"/>
</dbReference>
<evidence type="ECO:0000313" key="6">
    <source>
        <dbReference type="Proteomes" id="UP001161389"/>
    </source>
</evidence>
<name>A0AA37SFS6_9GAMM</name>
<evidence type="ECO:0000256" key="3">
    <source>
        <dbReference type="ARBA" id="ARBA00022801"/>
    </source>
</evidence>
<dbReference type="InterPro" id="IPR035437">
    <property type="entry name" value="SNase_OB-fold_sf"/>
</dbReference>
<evidence type="ECO:0000313" key="5">
    <source>
        <dbReference type="EMBL" id="GLQ33471.1"/>
    </source>
</evidence>
<gene>
    <name evidence="5" type="ORF">GCM10007876_39510</name>
</gene>
<dbReference type="EMBL" id="BSNM01000027">
    <property type="protein sequence ID" value="GLQ33471.1"/>
    <property type="molecule type" value="Genomic_DNA"/>
</dbReference>
<dbReference type="PANTHER" id="PTHR12302">
    <property type="entry name" value="EBNA2 BINDING PROTEIN P100"/>
    <property type="match status" value="1"/>
</dbReference>
<dbReference type="GO" id="GO:0004519">
    <property type="term" value="F:endonuclease activity"/>
    <property type="evidence" value="ECO:0007669"/>
    <property type="project" value="UniProtKB-KW"/>
</dbReference>
<accession>A0AA37SFS6</accession>
<organism evidence="5 6">
    <name type="scientific">Litoribrevibacter albus</name>
    <dbReference type="NCBI Taxonomy" id="1473156"/>
    <lineage>
        <taxon>Bacteria</taxon>
        <taxon>Pseudomonadati</taxon>
        <taxon>Pseudomonadota</taxon>
        <taxon>Gammaproteobacteria</taxon>
        <taxon>Oceanospirillales</taxon>
        <taxon>Oceanospirillaceae</taxon>
        <taxon>Litoribrevibacter</taxon>
    </lineage>
</organism>
<keyword evidence="6" id="KW-1185">Reference proteome</keyword>
<dbReference type="Proteomes" id="UP001161389">
    <property type="component" value="Unassembled WGS sequence"/>
</dbReference>
<dbReference type="InterPro" id="IPR016071">
    <property type="entry name" value="Staphylococal_nuclease_OB-fold"/>
</dbReference>
<feature type="domain" description="TNase-like" evidence="4">
    <location>
        <begin position="1"/>
        <end position="124"/>
    </location>
</feature>
<protein>
    <submittedName>
        <fullName evidence="5">Nuclease</fullName>
    </submittedName>
</protein>
<dbReference type="PANTHER" id="PTHR12302:SF3">
    <property type="entry name" value="SERINE_THREONINE-PROTEIN KINASE 31"/>
    <property type="match status" value="1"/>
</dbReference>
<dbReference type="PROSITE" id="PS50830">
    <property type="entry name" value="TNASE_3"/>
    <property type="match status" value="1"/>
</dbReference>
<evidence type="ECO:0000256" key="2">
    <source>
        <dbReference type="ARBA" id="ARBA00022759"/>
    </source>
</evidence>
<evidence type="ECO:0000259" key="4">
    <source>
        <dbReference type="PROSITE" id="PS50830"/>
    </source>
</evidence>
<dbReference type="SMART" id="SM00318">
    <property type="entry name" value="SNc"/>
    <property type="match status" value="1"/>
</dbReference>